<dbReference type="AlphaFoldDB" id="A0A285NI28"/>
<evidence type="ECO:0000259" key="5">
    <source>
        <dbReference type="PROSITE" id="PS50987"/>
    </source>
</evidence>
<dbReference type="InterPro" id="IPR011991">
    <property type="entry name" value="ArsR-like_HTH"/>
</dbReference>
<keyword evidence="1" id="KW-0059">Arsenical resistance</keyword>
<evidence type="ECO:0000256" key="2">
    <source>
        <dbReference type="ARBA" id="ARBA00023015"/>
    </source>
</evidence>
<evidence type="ECO:0000313" key="6">
    <source>
        <dbReference type="EMBL" id="SNZ09140.1"/>
    </source>
</evidence>
<evidence type="ECO:0000256" key="1">
    <source>
        <dbReference type="ARBA" id="ARBA00022849"/>
    </source>
</evidence>
<dbReference type="SUPFAM" id="SSF53335">
    <property type="entry name" value="S-adenosyl-L-methionine-dependent methyltransferases"/>
    <property type="match status" value="1"/>
</dbReference>
<dbReference type="RefSeq" id="WP_097153047.1">
    <property type="nucleotide sequence ID" value="NZ_OBEL01000001.1"/>
</dbReference>
<keyword evidence="4" id="KW-0804">Transcription</keyword>
<keyword evidence="2" id="KW-0805">Transcription regulation</keyword>
<dbReference type="PANTHER" id="PTHR33154:SF18">
    <property type="entry name" value="ARSENICAL RESISTANCE OPERON REPRESSOR"/>
    <property type="match status" value="1"/>
</dbReference>
<gene>
    <name evidence="6" type="ORF">SAMN06265368_1946</name>
</gene>
<evidence type="ECO:0000313" key="7">
    <source>
        <dbReference type="Proteomes" id="UP000219439"/>
    </source>
</evidence>
<dbReference type="PRINTS" id="PR00778">
    <property type="entry name" value="HTHARSR"/>
</dbReference>
<dbReference type="PANTHER" id="PTHR33154">
    <property type="entry name" value="TRANSCRIPTIONAL REGULATOR, ARSR FAMILY"/>
    <property type="match status" value="1"/>
</dbReference>
<keyword evidence="7" id="KW-1185">Reference proteome</keyword>
<dbReference type="GO" id="GO:0046685">
    <property type="term" value="P:response to arsenic-containing substance"/>
    <property type="evidence" value="ECO:0007669"/>
    <property type="project" value="UniProtKB-KW"/>
</dbReference>
<dbReference type="EMBL" id="OBEL01000001">
    <property type="protein sequence ID" value="SNZ09140.1"/>
    <property type="molecule type" value="Genomic_DNA"/>
</dbReference>
<dbReference type="GO" id="GO:0003700">
    <property type="term" value="F:DNA-binding transcription factor activity"/>
    <property type="evidence" value="ECO:0007669"/>
    <property type="project" value="InterPro"/>
</dbReference>
<dbReference type="InterPro" id="IPR036390">
    <property type="entry name" value="WH_DNA-bd_sf"/>
</dbReference>
<dbReference type="InterPro" id="IPR025714">
    <property type="entry name" value="Methyltranfer_dom"/>
</dbReference>
<dbReference type="OrthoDB" id="9789575at2"/>
<dbReference type="Pfam" id="PF01022">
    <property type="entry name" value="HTH_5"/>
    <property type="match status" value="1"/>
</dbReference>
<organism evidence="6 7">
    <name type="scientific">Cohaesibacter gelatinilyticus</name>
    <dbReference type="NCBI Taxonomy" id="372072"/>
    <lineage>
        <taxon>Bacteria</taxon>
        <taxon>Pseudomonadati</taxon>
        <taxon>Pseudomonadota</taxon>
        <taxon>Alphaproteobacteria</taxon>
        <taxon>Hyphomicrobiales</taxon>
        <taxon>Cohaesibacteraceae</taxon>
    </lineage>
</organism>
<dbReference type="SUPFAM" id="SSF46785">
    <property type="entry name" value="Winged helix' DNA-binding domain"/>
    <property type="match status" value="1"/>
</dbReference>
<dbReference type="InterPro" id="IPR029063">
    <property type="entry name" value="SAM-dependent_MTases_sf"/>
</dbReference>
<dbReference type="SMART" id="SM00418">
    <property type="entry name" value="HTH_ARSR"/>
    <property type="match status" value="1"/>
</dbReference>
<reference evidence="6 7" key="1">
    <citation type="submission" date="2017-09" db="EMBL/GenBank/DDBJ databases">
        <authorList>
            <person name="Ehlers B."/>
            <person name="Leendertz F.H."/>
        </authorList>
    </citation>
    <scope>NUCLEOTIDE SEQUENCE [LARGE SCALE GENOMIC DNA]</scope>
    <source>
        <strain evidence="6 7">DSM 18289</strain>
    </source>
</reference>
<dbReference type="NCBIfam" id="NF033788">
    <property type="entry name" value="HTH_metalloreg"/>
    <property type="match status" value="1"/>
</dbReference>
<sequence>MATLDEIVGILKAAGEQTRLRLLALLQRGDLSVKDLTAILNQSQPRISRHLKLLFETDLVERVPEGAWVYYRLSQDRVLRGLISHLLSELDENDVQMARDREKLEAVKSANAQAAQEYFQTNAGRWDEIRALHVPESAVETEILDLIGKDGFSSLLDLGTGTGSILALLAGHCQHGLGLDSNPPMLSVARARLDAPQFQHLHVQQGDILDLATHETRYDLVSLHQVLHYLDDPLAAISETGHVMAVKGRLLIVDFAPHEHEFLRKDHAHRRLGFSHEIMEGWLGEAGFDLLSVRDLEAEQGELAKERVPLTVSLWLAQRR</sequence>
<dbReference type="Pfam" id="PF13847">
    <property type="entry name" value="Methyltransf_31"/>
    <property type="match status" value="1"/>
</dbReference>
<keyword evidence="3" id="KW-0238">DNA-binding</keyword>
<proteinExistence type="predicted"/>
<name>A0A285NI28_9HYPH</name>
<dbReference type="CDD" id="cd00090">
    <property type="entry name" value="HTH_ARSR"/>
    <property type="match status" value="1"/>
</dbReference>
<dbReference type="InterPro" id="IPR001845">
    <property type="entry name" value="HTH_ArsR_DNA-bd_dom"/>
</dbReference>
<dbReference type="Gene3D" id="3.40.50.150">
    <property type="entry name" value="Vaccinia Virus protein VP39"/>
    <property type="match status" value="1"/>
</dbReference>
<dbReference type="InterPro" id="IPR036388">
    <property type="entry name" value="WH-like_DNA-bd_sf"/>
</dbReference>
<feature type="domain" description="HTH arsR-type" evidence="5">
    <location>
        <begin position="1"/>
        <end position="94"/>
    </location>
</feature>
<evidence type="ECO:0000256" key="4">
    <source>
        <dbReference type="ARBA" id="ARBA00023163"/>
    </source>
</evidence>
<dbReference type="Gene3D" id="1.10.10.10">
    <property type="entry name" value="Winged helix-like DNA-binding domain superfamily/Winged helix DNA-binding domain"/>
    <property type="match status" value="1"/>
</dbReference>
<dbReference type="Proteomes" id="UP000219439">
    <property type="component" value="Unassembled WGS sequence"/>
</dbReference>
<dbReference type="GO" id="GO:0003677">
    <property type="term" value="F:DNA binding"/>
    <property type="evidence" value="ECO:0007669"/>
    <property type="project" value="UniProtKB-KW"/>
</dbReference>
<dbReference type="PROSITE" id="PS50987">
    <property type="entry name" value="HTH_ARSR_2"/>
    <property type="match status" value="1"/>
</dbReference>
<protein>
    <submittedName>
        <fullName evidence="6">Transcriptional regulator, ArsR family</fullName>
    </submittedName>
</protein>
<dbReference type="InterPro" id="IPR051081">
    <property type="entry name" value="HTH_MetalResp_TranReg"/>
</dbReference>
<accession>A0A285NI28</accession>
<evidence type="ECO:0000256" key="3">
    <source>
        <dbReference type="ARBA" id="ARBA00023125"/>
    </source>
</evidence>
<dbReference type="CDD" id="cd02440">
    <property type="entry name" value="AdoMet_MTases"/>
    <property type="match status" value="1"/>
</dbReference>